<evidence type="ECO:0008006" key="3">
    <source>
        <dbReference type="Google" id="ProtNLM"/>
    </source>
</evidence>
<dbReference type="Proteomes" id="UP000046176">
    <property type="component" value="Unassembled WGS sequence"/>
</dbReference>
<dbReference type="OrthoDB" id="839663at2"/>
<dbReference type="Gene3D" id="3.10.450.530">
    <property type="entry name" value="Ribonuclease toxin, BrnT, of type II toxin-antitoxin system"/>
    <property type="match status" value="1"/>
</dbReference>
<dbReference type="Pfam" id="PF04365">
    <property type="entry name" value="BrnT_toxin"/>
    <property type="match status" value="1"/>
</dbReference>
<gene>
    <name evidence="1" type="ORF">NGAL_HAMBI1145_01680</name>
</gene>
<sequence>MKIIWDETKRIVNLEKHGLDFADVSLFHWETAVMERGHSDRTKAIGYFEDGTAVVIFAKLGTEAISIISFRPANAKERRLLLWQ</sequence>
<dbReference type="RefSeq" id="WP_046664544.1">
    <property type="nucleotide sequence ID" value="NZ_CCRH01000001.1"/>
</dbReference>
<proteinExistence type="predicted"/>
<dbReference type="InterPro" id="IPR038573">
    <property type="entry name" value="BrnT_sf"/>
</dbReference>
<reference evidence="1 2" key="1">
    <citation type="submission" date="2014-08" db="EMBL/GenBank/DDBJ databases">
        <authorList>
            <person name="Chen Y.-H."/>
        </authorList>
    </citation>
    <scope>NUCLEOTIDE SEQUENCE [LARGE SCALE GENOMIC DNA]</scope>
</reference>
<evidence type="ECO:0000313" key="1">
    <source>
        <dbReference type="EMBL" id="CDZ31406.1"/>
    </source>
</evidence>
<dbReference type="AlphaFoldDB" id="A0A0T7F8V6"/>
<dbReference type="InterPro" id="IPR007460">
    <property type="entry name" value="BrnT_toxin"/>
</dbReference>
<evidence type="ECO:0000313" key="2">
    <source>
        <dbReference type="Proteomes" id="UP000046176"/>
    </source>
</evidence>
<protein>
    <recommendedName>
        <fullName evidence="3">BrnT family toxin</fullName>
    </recommendedName>
</protein>
<accession>A0A0T7F8V6</accession>
<name>A0A0T7F8V6_NEOGA</name>
<organism evidence="1 2">
    <name type="scientific">Neorhizobium galegae bv. officinalis</name>
    <dbReference type="NCBI Taxonomy" id="323656"/>
    <lineage>
        <taxon>Bacteria</taxon>
        <taxon>Pseudomonadati</taxon>
        <taxon>Pseudomonadota</taxon>
        <taxon>Alphaproteobacteria</taxon>
        <taxon>Hyphomicrobiales</taxon>
        <taxon>Rhizobiaceae</taxon>
        <taxon>Rhizobium/Agrobacterium group</taxon>
        <taxon>Neorhizobium</taxon>
    </lineage>
</organism>
<dbReference type="EMBL" id="CCRH01000001">
    <property type="protein sequence ID" value="CDZ31406.1"/>
    <property type="molecule type" value="Genomic_DNA"/>
</dbReference>